<dbReference type="EMBL" id="CM047581">
    <property type="protein sequence ID" value="KAI9916318.1"/>
    <property type="molecule type" value="Genomic_DNA"/>
</dbReference>
<keyword evidence="2" id="KW-1185">Reference proteome</keyword>
<reference evidence="1 2" key="1">
    <citation type="journal article" date="2022" name="bioRxiv">
        <title>The genome of the oomycete Peronosclerospora sorghi, a cosmopolitan pathogen of maize and sorghum, is inflated with dispersed pseudogenes.</title>
        <authorList>
            <person name="Fletcher K."/>
            <person name="Martin F."/>
            <person name="Isakeit T."/>
            <person name="Cavanaugh K."/>
            <person name="Magill C."/>
            <person name="Michelmore R."/>
        </authorList>
    </citation>
    <scope>NUCLEOTIDE SEQUENCE [LARGE SCALE GENOMIC DNA]</scope>
    <source>
        <strain evidence="1">P6</strain>
    </source>
</reference>
<sequence length="284" mass="32316">MSSCRTWRYVTFDVTGTLVHPTKPIGETYLEFWNATSGQLFSSSRYEAAVSALTLQFHLEFRSRSHQDPNFGSTDTSNGTAFNWWRQLVLNVMKKANLADCLAQNEEQAERFTRDLYEHFGRPEAWKVYDDVIPTLEELAALNIPMGIISNFDERLESLLQALQLRDYFQVVTASFVHGEMKPQASIFQTTFEQLHREKGQFNASTFLHVGDHPVKDFKAAKDIGAQAKLLWRTQHESPPVNIEKDQVITTLRQLVTDNTTSTRFPAHRTTRNSISGPAAVSAE</sequence>
<gene>
    <name evidence="1" type="ORF">PsorP6_016749</name>
</gene>
<protein>
    <submittedName>
        <fullName evidence="1">Uncharacterized protein</fullName>
    </submittedName>
</protein>
<name>A0ACC0WDY9_9STRA</name>
<evidence type="ECO:0000313" key="2">
    <source>
        <dbReference type="Proteomes" id="UP001163321"/>
    </source>
</evidence>
<comment type="caution">
    <text evidence="1">The sequence shown here is derived from an EMBL/GenBank/DDBJ whole genome shotgun (WGS) entry which is preliminary data.</text>
</comment>
<accession>A0ACC0WDY9</accession>
<organism evidence="1 2">
    <name type="scientific">Peronosclerospora sorghi</name>
    <dbReference type="NCBI Taxonomy" id="230839"/>
    <lineage>
        <taxon>Eukaryota</taxon>
        <taxon>Sar</taxon>
        <taxon>Stramenopiles</taxon>
        <taxon>Oomycota</taxon>
        <taxon>Peronosporomycetes</taxon>
        <taxon>Peronosporales</taxon>
        <taxon>Peronosporaceae</taxon>
        <taxon>Peronosclerospora</taxon>
    </lineage>
</organism>
<proteinExistence type="predicted"/>
<dbReference type="Proteomes" id="UP001163321">
    <property type="component" value="Chromosome 2"/>
</dbReference>
<evidence type="ECO:0000313" key="1">
    <source>
        <dbReference type="EMBL" id="KAI9916318.1"/>
    </source>
</evidence>